<dbReference type="KEGG" id="noy:EXE57_10990"/>
<keyword evidence="2" id="KW-1185">Reference proteome</keyword>
<dbReference type="OrthoDB" id="3788085at2"/>
<protein>
    <recommendedName>
        <fullName evidence="3">ABM domain-containing protein</fullName>
    </recommendedName>
</protein>
<accession>A0A4P7GLP6</accession>
<proteinExistence type="predicted"/>
<dbReference type="AlphaFoldDB" id="A0A4P7GLP6"/>
<dbReference type="EMBL" id="CP038267">
    <property type="protein sequence ID" value="QBR92744.1"/>
    <property type="molecule type" value="Genomic_DNA"/>
</dbReference>
<dbReference type="RefSeq" id="WP_135077465.1">
    <property type="nucleotide sequence ID" value="NZ_CP038267.1"/>
</dbReference>
<evidence type="ECO:0000313" key="2">
    <source>
        <dbReference type="Proteomes" id="UP000294894"/>
    </source>
</evidence>
<evidence type="ECO:0000313" key="1">
    <source>
        <dbReference type="EMBL" id="QBR92744.1"/>
    </source>
</evidence>
<organism evidence="1 2">
    <name type="scientific">Nocardioides euryhalodurans</name>
    <dbReference type="NCBI Taxonomy" id="2518370"/>
    <lineage>
        <taxon>Bacteria</taxon>
        <taxon>Bacillati</taxon>
        <taxon>Actinomycetota</taxon>
        <taxon>Actinomycetes</taxon>
        <taxon>Propionibacteriales</taxon>
        <taxon>Nocardioidaceae</taxon>
        <taxon>Nocardioides</taxon>
    </lineage>
</organism>
<evidence type="ECO:0008006" key="3">
    <source>
        <dbReference type="Google" id="ProtNLM"/>
    </source>
</evidence>
<reference evidence="1 2" key="1">
    <citation type="submission" date="2019-03" db="EMBL/GenBank/DDBJ databases">
        <title>Three New Species of Nocardioides, Nocardioides euryhalodurans sp. nov., Nocardioides seonyuensis sp. nov. and Nocardioides eburneoflavus sp. nov., Iolated from Soil.</title>
        <authorList>
            <person name="Roh S.G."/>
            <person name="Lee C."/>
            <person name="Kim M.-K."/>
            <person name="Kim S.B."/>
        </authorList>
    </citation>
    <scope>NUCLEOTIDE SEQUENCE [LARGE SCALE GENOMIC DNA]</scope>
    <source>
        <strain evidence="1 2">MMS17-SY117</strain>
    </source>
</reference>
<dbReference type="Proteomes" id="UP000294894">
    <property type="component" value="Chromosome"/>
</dbReference>
<name>A0A4P7GLP6_9ACTN</name>
<gene>
    <name evidence="1" type="ORF">EXE57_10990</name>
</gene>
<sequence>MAVLIQLHMSPSAQELFDDLDSRVGESMASAGGPPAGLMSHVAYPEDGGFVIADVWRTEQEGRTYIDEVLTPLLLEVGLTLREISARPVWSFARP</sequence>